<dbReference type="GO" id="GO:0007059">
    <property type="term" value="P:chromosome segregation"/>
    <property type="evidence" value="ECO:0007669"/>
    <property type="project" value="TreeGrafter"/>
</dbReference>
<organism evidence="3 4">
    <name type="scientific">Corynebacterium aurimucosum (strain ATCC 700975 / DSM 44827 / CIP 107346 / CN-1)</name>
    <name type="common">Corynebacterium nigricans</name>
    <dbReference type="NCBI Taxonomy" id="548476"/>
    <lineage>
        <taxon>Bacteria</taxon>
        <taxon>Bacillati</taxon>
        <taxon>Actinomycetota</taxon>
        <taxon>Actinomycetes</taxon>
        <taxon>Mycobacteriales</taxon>
        <taxon>Corynebacteriaceae</taxon>
        <taxon>Corynebacterium</taxon>
    </lineage>
</organism>
<evidence type="ECO:0000256" key="1">
    <source>
        <dbReference type="SAM" id="MobiDB-lite"/>
    </source>
</evidence>
<evidence type="ECO:0000313" key="3">
    <source>
        <dbReference type="EMBL" id="ACP33584.1"/>
    </source>
</evidence>
<dbReference type="eggNOG" id="COG1475">
    <property type="taxonomic scope" value="Bacteria"/>
</dbReference>
<dbReference type="GO" id="GO:0005694">
    <property type="term" value="C:chromosome"/>
    <property type="evidence" value="ECO:0007669"/>
    <property type="project" value="TreeGrafter"/>
</dbReference>
<dbReference type="InterPro" id="IPR036086">
    <property type="entry name" value="ParB/Sulfiredoxin_sf"/>
</dbReference>
<name>C3PID0_CORA7</name>
<dbReference type="SMART" id="SM00470">
    <property type="entry name" value="ParB"/>
    <property type="match status" value="1"/>
</dbReference>
<feature type="compositionally biased region" description="Basic and acidic residues" evidence="1">
    <location>
        <begin position="1"/>
        <end position="14"/>
    </location>
</feature>
<dbReference type="PANTHER" id="PTHR33375">
    <property type="entry name" value="CHROMOSOME-PARTITIONING PROTEIN PARB-RELATED"/>
    <property type="match status" value="1"/>
</dbReference>
<dbReference type="HOGENOM" id="CLU_1370175_0_0_11"/>
<dbReference type="OrthoDB" id="9773060at2"/>
<dbReference type="PANTHER" id="PTHR33375:SF1">
    <property type="entry name" value="CHROMOSOME-PARTITIONING PROTEIN PARB-RELATED"/>
    <property type="match status" value="1"/>
</dbReference>
<keyword evidence="4" id="KW-1185">Reference proteome</keyword>
<feature type="domain" description="ParB-like N-terminal" evidence="2">
    <location>
        <begin position="11"/>
        <end position="110"/>
    </location>
</feature>
<dbReference type="AlphaFoldDB" id="C3PID0"/>
<sequence>MEAKDTTGHLEHLPIEQLRNYSRNPRKGSIPAIKNSLKSHGQFKPLLVNTGTQTGEEWAVLAGNHTLAAMRELNAEAQEEGLDQPHLMVPCYIIDVDATQAAEIVLVDNKTSDEATYNDEALLDLLDWLPDLDATGYTQEDLTALEDALNPAEEPPQEDVTNPYEDFITVRLQLPPHLARQWLTHTTAFDSDEEALEYLLDHNGQEAG</sequence>
<evidence type="ECO:0000313" key="4">
    <source>
        <dbReference type="Proteomes" id="UP000002077"/>
    </source>
</evidence>
<accession>C3PID0</accession>
<gene>
    <name evidence="3" type="ordered locus">cauri_1991</name>
</gene>
<dbReference type="GeneID" id="31924633"/>
<dbReference type="SUPFAM" id="SSF110849">
    <property type="entry name" value="ParB/Sulfiredoxin"/>
    <property type="match status" value="1"/>
</dbReference>
<reference evidence="3 4" key="1">
    <citation type="journal article" date="2010" name="BMC Genomics">
        <title>Complete genome sequence and lifestyle of black-pigmented Corynebacterium aurimucosum ATCC 700975 (formerly C. nigricans CN-1) isolated from a vaginal swab of a woman with spontaneous abortion.</title>
        <authorList>
            <person name="Trost E."/>
            <person name="Gotker S."/>
            <person name="Schneider J."/>
            <person name="Schneiker-Bekel S."/>
            <person name="Szczepanowski R."/>
            <person name="Tilker A."/>
            <person name="Viehoever P."/>
            <person name="Arnold W."/>
            <person name="Bekel T."/>
            <person name="Blom J."/>
            <person name="Gartemann K.H."/>
            <person name="Linke B."/>
            <person name="Goesmann A."/>
            <person name="Puhler A."/>
            <person name="Shukla S.K."/>
            <person name="Tauch A."/>
        </authorList>
    </citation>
    <scope>NUCLEOTIDE SEQUENCE [LARGE SCALE GENOMIC DNA]</scope>
    <source>
        <strain evidence="4">ATCC 700975 / DSM 44827 / CIP 107346 / CN-1</strain>
    </source>
</reference>
<dbReference type="RefSeq" id="WP_010190966.1">
    <property type="nucleotide sequence ID" value="NC_012590.1"/>
</dbReference>
<dbReference type="InterPro" id="IPR003115">
    <property type="entry name" value="ParB_N"/>
</dbReference>
<dbReference type="STRING" id="548476.cauri_1991"/>
<dbReference type="Proteomes" id="UP000002077">
    <property type="component" value="Chromosome"/>
</dbReference>
<evidence type="ECO:0000259" key="2">
    <source>
        <dbReference type="SMART" id="SM00470"/>
    </source>
</evidence>
<dbReference type="Gene3D" id="3.90.1530.10">
    <property type="entry name" value="Conserved hypothetical protein from pyrococcus furiosus pfu- 392566-001, ParB domain"/>
    <property type="match status" value="1"/>
</dbReference>
<dbReference type="EMBL" id="CP001601">
    <property type="protein sequence ID" value="ACP33584.1"/>
    <property type="molecule type" value="Genomic_DNA"/>
</dbReference>
<proteinExistence type="predicted"/>
<dbReference type="KEGG" id="car:cauri_1991"/>
<dbReference type="InterPro" id="IPR050336">
    <property type="entry name" value="Chromosome_partition/occlusion"/>
</dbReference>
<feature type="region of interest" description="Disordered" evidence="1">
    <location>
        <begin position="1"/>
        <end position="33"/>
    </location>
</feature>
<dbReference type="Pfam" id="PF02195">
    <property type="entry name" value="ParB_N"/>
    <property type="match status" value="1"/>
</dbReference>
<protein>
    <submittedName>
        <fullName evidence="3">Putative transcriptional regulator</fullName>
    </submittedName>
</protein>